<gene>
    <name evidence="1" type="primary">Necator_chrIII.g10995</name>
    <name evidence="1" type="ORF">RB195_010230</name>
</gene>
<evidence type="ECO:0000313" key="2">
    <source>
        <dbReference type="Proteomes" id="UP001303046"/>
    </source>
</evidence>
<dbReference type="EMBL" id="JAVFWL010000003">
    <property type="protein sequence ID" value="KAK6742837.1"/>
    <property type="molecule type" value="Genomic_DNA"/>
</dbReference>
<keyword evidence="2" id="KW-1185">Reference proteome</keyword>
<name>A0ABR1CX02_NECAM</name>
<sequence>MTTWVAQVASVRQFNVAKRRLVTRDATVAPVRKEEFSSFEHPRSVMEELVREISVFCMWKEIHALNIATAE</sequence>
<comment type="caution">
    <text evidence="1">The sequence shown here is derived from an EMBL/GenBank/DDBJ whole genome shotgun (WGS) entry which is preliminary data.</text>
</comment>
<protein>
    <submittedName>
        <fullName evidence="1">Uncharacterized protein</fullName>
    </submittedName>
</protein>
<dbReference type="Proteomes" id="UP001303046">
    <property type="component" value="Unassembled WGS sequence"/>
</dbReference>
<proteinExistence type="predicted"/>
<evidence type="ECO:0000313" key="1">
    <source>
        <dbReference type="EMBL" id="KAK6742837.1"/>
    </source>
</evidence>
<accession>A0ABR1CX02</accession>
<organism evidence="1 2">
    <name type="scientific">Necator americanus</name>
    <name type="common">Human hookworm</name>
    <dbReference type="NCBI Taxonomy" id="51031"/>
    <lineage>
        <taxon>Eukaryota</taxon>
        <taxon>Metazoa</taxon>
        <taxon>Ecdysozoa</taxon>
        <taxon>Nematoda</taxon>
        <taxon>Chromadorea</taxon>
        <taxon>Rhabditida</taxon>
        <taxon>Rhabditina</taxon>
        <taxon>Rhabditomorpha</taxon>
        <taxon>Strongyloidea</taxon>
        <taxon>Ancylostomatidae</taxon>
        <taxon>Bunostominae</taxon>
        <taxon>Necator</taxon>
    </lineage>
</organism>
<reference evidence="1 2" key="1">
    <citation type="submission" date="2023-08" db="EMBL/GenBank/DDBJ databases">
        <title>A Necator americanus chromosomal reference genome.</title>
        <authorList>
            <person name="Ilik V."/>
            <person name="Petrzelkova K.J."/>
            <person name="Pardy F."/>
            <person name="Fuh T."/>
            <person name="Niatou-Singa F.S."/>
            <person name="Gouil Q."/>
            <person name="Baker L."/>
            <person name="Ritchie M.E."/>
            <person name="Jex A.R."/>
            <person name="Gazzola D."/>
            <person name="Li H."/>
            <person name="Toshio Fujiwara R."/>
            <person name="Zhan B."/>
            <person name="Aroian R.V."/>
            <person name="Pafco B."/>
            <person name="Schwarz E.M."/>
        </authorList>
    </citation>
    <scope>NUCLEOTIDE SEQUENCE [LARGE SCALE GENOMIC DNA]</scope>
    <source>
        <strain evidence="1 2">Aroian</strain>
        <tissue evidence="1">Whole animal</tissue>
    </source>
</reference>